<proteinExistence type="predicted"/>
<keyword evidence="1" id="KW-0472">Membrane</keyword>
<evidence type="ECO:0000313" key="3">
    <source>
        <dbReference type="Proteomes" id="UP000004959"/>
    </source>
</evidence>
<name>G9WHA3_9LACO</name>
<keyword evidence="1" id="KW-0812">Transmembrane</keyword>
<feature type="transmembrane region" description="Helical" evidence="1">
    <location>
        <begin position="80"/>
        <end position="101"/>
    </location>
</feature>
<sequence length="136" mass="15803">MDETNRFFKSLLFFIKLFLTVVSFCITFMLVSQIIRNYLFFYWVAVYSGTFFGFFPYLAVLSSLLNIFQPICLFIEPTKFTKVFLLASVIVNSLALILLALIWHQVFFIAFLNMIISALEAAAFYSRATFAYQSNK</sequence>
<protein>
    <submittedName>
        <fullName evidence="2">Uncharacterized protein</fullName>
    </submittedName>
</protein>
<dbReference type="HOGENOM" id="CLU_1873315_0_0_9"/>
<keyword evidence="1" id="KW-1133">Transmembrane helix</keyword>
<reference evidence="2 3" key="1">
    <citation type="journal article" date="2012" name="PLoS ONE">
        <title>Functional divergence in the genus oenococcus as predicted by genome sequencing of the newly-described species, Oenococcus kitaharae.</title>
        <authorList>
            <person name="Borneman A.R."/>
            <person name="McCarthy J.M."/>
            <person name="Chambers P.J."/>
            <person name="Bartowsky E.J."/>
        </authorList>
    </citation>
    <scope>NUCLEOTIDE SEQUENCE [LARGE SCALE GENOMIC DNA]</scope>
    <source>
        <strain evidence="3">DSM17330</strain>
    </source>
</reference>
<evidence type="ECO:0000256" key="1">
    <source>
        <dbReference type="SAM" id="Phobius"/>
    </source>
</evidence>
<dbReference type="PATRIC" id="fig|1045004.4.peg.1563"/>
<evidence type="ECO:0000313" key="2">
    <source>
        <dbReference type="EMBL" id="EHN59669.1"/>
    </source>
</evidence>
<dbReference type="Proteomes" id="UP000004959">
    <property type="component" value="Chromosome"/>
</dbReference>
<feature type="transmembrane region" description="Helical" evidence="1">
    <location>
        <begin position="41"/>
        <end position="68"/>
    </location>
</feature>
<feature type="transmembrane region" description="Helical" evidence="1">
    <location>
        <begin position="12"/>
        <end position="35"/>
    </location>
</feature>
<gene>
    <name evidence="2" type="ORF">OKIT_1592</name>
</gene>
<dbReference type="RefSeq" id="WP_007746710.1">
    <property type="nucleotide sequence ID" value="NZ_CM001398.1"/>
</dbReference>
<accession>G9WHA3</accession>
<keyword evidence="3" id="KW-1185">Reference proteome</keyword>
<dbReference type="EMBL" id="AFVZ01000001">
    <property type="protein sequence ID" value="EHN59669.1"/>
    <property type="molecule type" value="Genomic_DNA"/>
</dbReference>
<organism evidence="2 3">
    <name type="scientific">Oenococcus kitaharae DSM 17330</name>
    <dbReference type="NCBI Taxonomy" id="1045004"/>
    <lineage>
        <taxon>Bacteria</taxon>
        <taxon>Bacillati</taxon>
        <taxon>Bacillota</taxon>
        <taxon>Bacilli</taxon>
        <taxon>Lactobacillales</taxon>
        <taxon>Lactobacillaceae</taxon>
        <taxon>Oenococcus</taxon>
    </lineage>
</organism>
<feature type="transmembrane region" description="Helical" evidence="1">
    <location>
        <begin position="107"/>
        <end position="126"/>
    </location>
</feature>
<comment type="caution">
    <text evidence="2">The sequence shown here is derived from an EMBL/GenBank/DDBJ whole genome shotgun (WGS) entry which is preliminary data.</text>
</comment>
<dbReference type="AlphaFoldDB" id="G9WHA3"/>